<dbReference type="PANTHER" id="PTHR42760">
    <property type="entry name" value="SHORT-CHAIN DEHYDROGENASES/REDUCTASES FAMILY MEMBER"/>
    <property type="match status" value="1"/>
</dbReference>
<dbReference type="InterPro" id="IPR036291">
    <property type="entry name" value="NAD(P)-bd_dom_sf"/>
</dbReference>
<name>A0A6J6TC18_9ZZZZ</name>
<dbReference type="PRINTS" id="PR00080">
    <property type="entry name" value="SDRFAMILY"/>
</dbReference>
<protein>
    <submittedName>
        <fullName evidence="3">Unannotated protein</fullName>
    </submittedName>
</protein>
<dbReference type="PROSITE" id="PS00061">
    <property type="entry name" value="ADH_SHORT"/>
    <property type="match status" value="1"/>
</dbReference>
<evidence type="ECO:0000313" key="3">
    <source>
        <dbReference type="EMBL" id="CAB4744952.1"/>
    </source>
</evidence>
<dbReference type="EMBL" id="CAEZYR010000047">
    <property type="protein sequence ID" value="CAB4744952.1"/>
    <property type="molecule type" value="Genomic_DNA"/>
</dbReference>
<dbReference type="PRINTS" id="PR00081">
    <property type="entry name" value="GDHRDH"/>
</dbReference>
<dbReference type="InterPro" id="IPR020904">
    <property type="entry name" value="Sc_DH/Rdtase_CS"/>
</dbReference>
<evidence type="ECO:0000256" key="2">
    <source>
        <dbReference type="ARBA" id="ARBA00023002"/>
    </source>
</evidence>
<dbReference type="CDD" id="cd05233">
    <property type="entry name" value="SDR_c"/>
    <property type="match status" value="1"/>
</dbReference>
<dbReference type="EMBL" id="CAFABA010000006">
    <property type="protein sequence ID" value="CAB4814994.1"/>
    <property type="molecule type" value="Genomic_DNA"/>
</dbReference>
<dbReference type="Gene3D" id="3.40.50.720">
    <property type="entry name" value="NAD(P)-binding Rossmann-like Domain"/>
    <property type="match status" value="1"/>
</dbReference>
<accession>A0A6J6TC18</accession>
<dbReference type="AlphaFoldDB" id="A0A6J6TC18"/>
<dbReference type="EMBL" id="CAFBOS010000190">
    <property type="protein sequence ID" value="CAB5015464.1"/>
    <property type="molecule type" value="Genomic_DNA"/>
</dbReference>
<dbReference type="EMBL" id="CAFBMH010000020">
    <property type="protein sequence ID" value="CAB4900214.1"/>
    <property type="molecule type" value="Genomic_DNA"/>
</dbReference>
<organism evidence="3">
    <name type="scientific">freshwater metagenome</name>
    <dbReference type="NCBI Taxonomy" id="449393"/>
    <lineage>
        <taxon>unclassified sequences</taxon>
        <taxon>metagenomes</taxon>
        <taxon>ecological metagenomes</taxon>
    </lineage>
</organism>
<dbReference type="GO" id="GO:0016616">
    <property type="term" value="F:oxidoreductase activity, acting on the CH-OH group of donors, NAD or NADP as acceptor"/>
    <property type="evidence" value="ECO:0007669"/>
    <property type="project" value="TreeGrafter"/>
</dbReference>
<dbReference type="InterPro" id="IPR002347">
    <property type="entry name" value="SDR_fam"/>
</dbReference>
<dbReference type="FunFam" id="3.40.50.720:FF:000084">
    <property type="entry name" value="Short-chain dehydrogenase reductase"/>
    <property type="match status" value="1"/>
</dbReference>
<gene>
    <name evidence="3" type="ORF">UFOPK2754_01444</name>
    <name evidence="4" type="ORF">UFOPK3139_00281</name>
    <name evidence="5" type="ORF">UFOPK3543_00821</name>
    <name evidence="6" type="ORF">UFOPK3967_02468</name>
</gene>
<comment type="similarity">
    <text evidence="1">Belongs to the short-chain dehydrogenases/reductases (SDR) family.</text>
</comment>
<proteinExistence type="inferred from homology"/>
<dbReference type="PANTHER" id="PTHR42760:SF133">
    <property type="entry name" value="3-OXOACYL-[ACYL-CARRIER-PROTEIN] REDUCTASE"/>
    <property type="match status" value="1"/>
</dbReference>
<evidence type="ECO:0000313" key="6">
    <source>
        <dbReference type="EMBL" id="CAB5015464.1"/>
    </source>
</evidence>
<dbReference type="NCBIfam" id="NF005559">
    <property type="entry name" value="PRK07231.1"/>
    <property type="match status" value="1"/>
</dbReference>
<evidence type="ECO:0000313" key="4">
    <source>
        <dbReference type="EMBL" id="CAB4814994.1"/>
    </source>
</evidence>
<evidence type="ECO:0000313" key="5">
    <source>
        <dbReference type="EMBL" id="CAB4900214.1"/>
    </source>
</evidence>
<sequence length="247" mass="25651">MARFTRKVAIVTGAASGIGRATAIRLASEGATVACVDRDAKGLRATVKLLPKGKAKAFTCDLLDPASITKTVKAVVKAFGSVDVLCNIAGIGHFANDEEETLDFWNRIIGVNLTGTFLMSQAALPHLKQSKGSIVNCASTAGTHAQPLSSAYSASKGGVISLTQTMAITNGKAGVRVNCVAPGGVNTAITDQFPIPEDADFSLFARIMPFVDMGEPEELAAAFAFLASRDASYINGIVLRVDGGMKA</sequence>
<dbReference type="Pfam" id="PF13561">
    <property type="entry name" value="adh_short_C2"/>
    <property type="match status" value="1"/>
</dbReference>
<dbReference type="SUPFAM" id="SSF51735">
    <property type="entry name" value="NAD(P)-binding Rossmann-fold domains"/>
    <property type="match status" value="1"/>
</dbReference>
<reference evidence="3" key="1">
    <citation type="submission" date="2020-05" db="EMBL/GenBank/DDBJ databases">
        <authorList>
            <person name="Chiriac C."/>
            <person name="Salcher M."/>
            <person name="Ghai R."/>
            <person name="Kavagutti S V."/>
        </authorList>
    </citation>
    <scope>NUCLEOTIDE SEQUENCE</scope>
</reference>
<evidence type="ECO:0000256" key="1">
    <source>
        <dbReference type="ARBA" id="ARBA00006484"/>
    </source>
</evidence>
<keyword evidence="2" id="KW-0560">Oxidoreductase</keyword>